<feature type="chain" id="PRO_5017365424" evidence="1">
    <location>
        <begin position="21"/>
        <end position="186"/>
    </location>
</feature>
<dbReference type="EMBL" id="OUUW01000001">
    <property type="protein sequence ID" value="SPP75885.1"/>
    <property type="molecule type" value="Genomic_DNA"/>
</dbReference>
<reference evidence="3" key="1">
    <citation type="submission" date="2018-01" db="EMBL/GenBank/DDBJ databases">
        <authorList>
            <person name="Alioto T."/>
            <person name="Alioto T."/>
        </authorList>
    </citation>
    <scope>NUCLEOTIDE SEQUENCE [LARGE SCALE GENOMIC DNA]</scope>
</reference>
<evidence type="ECO:0000313" key="3">
    <source>
        <dbReference type="Proteomes" id="UP000268350"/>
    </source>
</evidence>
<keyword evidence="1" id="KW-0732">Signal</keyword>
<dbReference type="Proteomes" id="UP000268350">
    <property type="component" value="Unassembled WGS sequence"/>
</dbReference>
<dbReference type="PANTHER" id="PTHR21112">
    <property type="entry name" value="CHEMOSENSORY PROTEIN A 29A-RELATED"/>
    <property type="match status" value="1"/>
</dbReference>
<dbReference type="AlphaFoldDB" id="A0A3B0J3L1"/>
<evidence type="ECO:0000313" key="2">
    <source>
        <dbReference type="EMBL" id="SPP75885.1"/>
    </source>
</evidence>
<dbReference type="PANTHER" id="PTHR21112:SF0">
    <property type="entry name" value="CHEMOSENSORY PROTEIN A 29A-RELATED"/>
    <property type="match status" value="1"/>
</dbReference>
<name>A0A3B0J3L1_DROGU</name>
<dbReference type="STRING" id="7266.A0A3B0J3L1"/>
<sequence>MFSNFIPLLVISALCDESAAKTSWDCEPKSISAHSTNENLLKVDLRMERVGRDGFFFTGIVFWNIDMDESVMVELELYRSTTGAESDYKLTPMSIPRQTFIEYINTYYKDMVIKNLGECSDLPRYKDQYVPPWPKKNYTLTRCSINGVGMPEVLLAGFYKIKANISHPEVNQQVIAIIKVTPKMFR</sequence>
<accession>A0A3B0J3L1</accession>
<feature type="signal peptide" evidence="1">
    <location>
        <begin position="1"/>
        <end position="20"/>
    </location>
</feature>
<protein>
    <submittedName>
        <fullName evidence="2">Uncharacterized protein</fullName>
    </submittedName>
</protein>
<dbReference type="OMA" id="MPNLGNC"/>
<organism evidence="2 3">
    <name type="scientific">Drosophila guanche</name>
    <name type="common">Fruit fly</name>
    <dbReference type="NCBI Taxonomy" id="7266"/>
    <lineage>
        <taxon>Eukaryota</taxon>
        <taxon>Metazoa</taxon>
        <taxon>Ecdysozoa</taxon>
        <taxon>Arthropoda</taxon>
        <taxon>Hexapoda</taxon>
        <taxon>Insecta</taxon>
        <taxon>Pterygota</taxon>
        <taxon>Neoptera</taxon>
        <taxon>Endopterygota</taxon>
        <taxon>Diptera</taxon>
        <taxon>Brachycera</taxon>
        <taxon>Muscomorpha</taxon>
        <taxon>Ephydroidea</taxon>
        <taxon>Drosophilidae</taxon>
        <taxon>Drosophila</taxon>
        <taxon>Sophophora</taxon>
    </lineage>
</organism>
<dbReference type="InterPro" id="IPR010512">
    <property type="entry name" value="DUF1091"/>
</dbReference>
<dbReference type="OrthoDB" id="8043478at2759"/>
<proteinExistence type="predicted"/>
<keyword evidence="3" id="KW-1185">Reference proteome</keyword>
<evidence type="ECO:0000256" key="1">
    <source>
        <dbReference type="SAM" id="SignalP"/>
    </source>
</evidence>
<dbReference type="Pfam" id="PF06477">
    <property type="entry name" value="DUF1091"/>
    <property type="match status" value="1"/>
</dbReference>
<gene>
    <name evidence="2" type="ORF">DGUA_6G003776</name>
</gene>